<dbReference type="AlphaFoldDB" id="A0A428W0E5"/>
<dbReference type="Proteomes" id="UP000286716">
    <property type="component" value="Unassembled WGS sequence"/>
</dbReference>
<name>A0A428W0E5_AMYBA</name>
<dbReference type="EMBL" id="QHHU01000084">
    <property type="protein sequence ID" value="RSM36517.1"/>
    <property type="molecule type" value="Genomic_DNA"/>
</dbReference>
<evidence type="ECO:0000313" key="2">
    <source>
        <dbReference type="EMBL" id="RSM36517.1"/>
    </source>
</evidence>
<protein>
    <recommendedName>
        <fullName evidence="4">Integral membrane protein</fullName>
    </recommendedName>
</protein>
<dbReference type="OrthoDB" id="4773623at2"/>
<gene>
    <name evidence="2" type="ORF">DMA12_39945</name>
</gene>
<feature type="transmembrane region" description="Helical" evidence="1">
    <location>
        <begin position="119"/>
        <end position="139"/>
    </location>
</feature>
<keyword evidence="1" id="KW-0812">Transmembrane</keyword>
<evidence type="ECO:0000313" key="3">
    <source>
        <dbReference type="Proteomes" id="UP000286716"/>
    </source>
</evidence>
<feature type="transmembrane region" description="Helical" evidence="1">
    <location>
        <begin position="58"/>
        <end position="83"/>
    </location>
</feature>
<evidence type="ECO:0000256" key="1">
    <source>
        <dbReference type="SAM" id="Phobius"/>
    </source>
</evidence>
<comment type="caution">
    <text evidence="2">The sequence shown here is derived from an EMBL/GenBank/DDBJ whole genome shotgun (WGS) entry which is preliminary data.</text>
</comment>
<keyword evidence="1" id="KW-1133">Transmembrane helix</keyword>
<keyword evidence="1" id="KW-0472">Membrane</keyword>
<keyword evidence="3" id="KW-1185">Reference proteome</keyword>
<organism evidence="2 3">
    <name type="scientific">Amycolatopsis balhimycina DSM 5908</name>
    <dbReference type="NCBI Taxonomy" id="1081091"/>
    <lineage>
        <taxon>Bacteria</taxon>
        <taxon>Bacillati</taxon>
        <taxon>Actinomycetota</taxon>
        <taxon>Actinomycetes</taxon>
        <taxon>Pseudonocardiales</taxon>
        <taxon>Pseudonocardiaceae</taxon>
        <taxon>Amycolatopsis</taxon>
    </lineage>
</organism>
<evidence type="ECO:0008006" key="4">
    <source>
        <dbReference type="Google" id="ProtNLM"/>
    </source>
</evidence>
<proteinExistence type="predicted"/>
<reference evidence="2 3" key="1">
    <citation type="submission" date="2018-05" db="EMBL/GenBank/DDBJ databases">
        <title>Evolution of GPA BGCs.</title>
        <authorList>
            <person name="Waglechner N."/>
            <person name="Wright G.D."/>
        </authorList>
    </citation>
    <scope>NUCLEOTIDE SEQUENCE [LARGE SCALE GENOMIC DNA]</scope>
    <source>
        <strain evidence="2 3">DSM 5908</strain>
    </source>
</reference>
<sequence>MTTRTSEVPKTVQAARVLLVLIALAHLVIPAVMGARQDSLRDQIAASHPEFGAAEVARSAHLAVVSGAVFHGLLLVLCVLLAVKLATGRPWTRRLAIVSQLLSVVFGVVSWSSSPMFHAVVPAVAAAQLAVVVLLWAPATARHFFTTAR</sequence>
<feature type="transmembrane region" description="Helical" evidence="1">
    <location>
        <begin position="95"/>
        <end position="113"/>
    </location>
</feature>
<accession>A0A428W0E5</accession>
<dbReference type="RefSeq" id="WP_020645094.1">
    <property type="nucleotide sequence ID" value="NZ_QHHU01000084.1"/>
</dbReference>